<dbReference type="Pfam" id="PF00149">
    <property type="entry name" value="Metallophos"/>
    <property type="match status" value="2"/>
</dbReference>
<dbReference type="EMBL" id="JAIFTL010000012">
    <property type="protein sequence ID" value="KAG9326868.1"/>
    <property type="molecule type" value="Genomic_DNA"/>
</dbReference>
<evidence type="ECO:0000256" key="12">
    <source>
        <dbReference type="SAM" id="SignalP"/>
    </source>
</evidence>
<dbReference type="Proteomes" id="UP000717515">
    <property type="component" value="Unassembled WGS sequence"/>
</dbReference>
<keyword evidence="6 12" id="KW-0732">Signal</keyword>
<feature type="signal peptide" evidence="12">
    <location>
        <begin position="1"/>
        <end position="26"/>
    </location>
</feature>
<dbReference type="InterPro" id="IPR045473">
    <property type="entry name" value="ASM_C"/>
</dbReference>
<dbReference type="GO" id="GO:0005615">
    <property type="term" value="C:extracellular space"/>
    <property type="evidence" value="ECO:0007669"/>
    <property type="project" value="TreeGrafter"/>
</dbReference>
<accession>A0A9P8A9P5</accession>
<evidence type="ECO:0000256" key="9">
    <source>
        <dbReference type="ARBA" id="ARBA00023157"/>
    </source>
</evidence>
<evidence type="ECO:0000256" key="11">
    <source>
        <dbReference type="ARBA" id="ARBA00023295"/>
    </source>
</evidence>
<evidence type="ECO:0000256" key="6">
    <source>
        <dbReference type="ARBA" id="ARBA00022729"/>
    </source>
</evidence>
<evidence type="ECO:0000256" key="7">
    <source>
        <dbReference type="ARBA" id="ARBA00022801"/>
    </source>
</evidence>
<dbReference type="FunFam" id="3.60.21.10:FF:000077">
    <property type="entry name" value="Sphingomyelin phosphodiesterase"/>
    <property type="match status" value="2"/>
</dbReference>
<evidence type="ECO:0000256" key="10">
    <source>
        <dbReference type="ARBA" id="ARBA00023180"/>
    </source>
</evidence>
<comment type="similarity">
    <text evidence="3">Belongs to the acid sphingomyelinase family.</text>
</comment>
<comment type="subcellular location">
    <subcellularLocation>
        <location evidence="2">Secreted</location>
    </subcellularLocation>
</comment>
<sequence length="1252" mass="137197">MDTAFIMRINIPTVILSLAVASSVYAAPAPIHLEKRGWAMDKLRELFTKAVKSLECGACVTALVAAKDISYLNKNWVLDAAAGLCSEFKVMPKDVCTGLVYSQGPVLVESVLEASLLSGDGKYICHQILGACPAQGVTSGTLTFPKAKPANASPPAHSGKTIDVLHLSDWHVDNEYVVGAEGDCNRPLCCRKYDDSPLTPKRKASTWGDYKCDSPIKLGEDLLKHVPKVANISFSILTGDVPPHDIWQQTRETVIIAEEVAYSTMESGLTTKVYPTVGNHEAGPVNLFPTKATGGDIQWLYDSLADDWSRWLPADAVNSVKHYGAYTASPAPGLRIISLNNNFCYTLNFYLYKKIKDYDPNGELKWLIAQLQAAEDAGERVWIISHVGPSQTDCLQNWSALYYQVVQRYSPHVIAEQFFGHTHYDEFALYYGPGAKNTQNAISTAWIGPSVTPYTDINPGFRVYKVDTQSWNVFDSETYVADLSQAATWDATGATPNWHLEYSARQAYGAYVPIAANQPLSASWWHNVTTVFEKNNDAFQKYWTYRSKSANRGPACPAGGPCPKEIVCNLRAGKSSDACTAIHFSVKRSDEEDDPQAKADAVDPTGLHSLYKRSEPQPWNKKLCGLTANLSSTTMRVSIHTIILSLTVASSVYAAPTPATHLDKRGWIADKLKPLFTKAIKSLECGACSAAIQGAKDVAFINKSWVLTAARELCPSIAKMPTDVCNGMVDLYGDILLDVVMKADISGGDGKLICHAVGGICPAPAIKSGTLTFPKPRPAKTIVPAPSGQLVDVLHLSDWHVDELYVPGSEAVCGKPTCCRKYADSPDKPSRAASTWGDFKCDSPVKLGQDLLKFVPKVANVSFAILTGDVPPHDVWLQTKETVDVIEKNAYGVMAALPAKVYPAVGNHESGPASLFPTPSSGGDASWLYSSLADDWSRWLPADAVNTVKNYGAYTSSPAPGFRIISLNTNFCYNMNFYLYANTKDYDPFGEIKWLVSQLQAAEDASERVWIIGHVSPSQTDCLQNWSALYYQAIQRYSPHVVAEQFFGHTHRDEFALYYGPGAKSTQNAIATAWIGPSVTPYHDLNPGFRVYKVDSKTWNIFDSQTYIADLSQAASWDASGSSPNWHLEYSARQAYGAFAPIAVNQPLSASWWHNVTNAFESNDEAFQQFYKYRGKSANLAPACAAGSTCTKELICNMRAGQSSDACASTKRKVSKRADNDNSADMTKLDELFKREEPHPWNTKLCGLPFDF</sequence>
<name>A0A9P8A9P5_MORAP</name>
<reference evidence="14" key="1">
    <citation type="submission" date="2021-07" db="EMBL/GenBank/DDBJ databases">
        <title>Draft genome of Mortierella alpina, strain LL118, isolated from an aspen leaf litter sample.</title>
        <authorList>
            <person name="Yang S."/>
            <person name="Vinatzer B.A."/>
        </authorList>
    </citation>
    <scope>NUCLEOTIDE SEQUENCE</scope>
    <source>
        <strain evidence="14">LL118</strain>
    </source>
</reference>
<proteinExistence type="inferred from homology"/>
<keyword evidence="11" id="KW-0326">Glycosidase</keyword>
<feature type="domain" description="Saposin B-type" evidence="13">
    <location>
        <begin position="52"/>
        <end position="136"/>
    </location>
</feature>
<dbReference type="InterPro" id="IPR029052">
    <property type="entry name" value="Metallo-depent_PP-like"/>
</dbReference>
<keyword evidence="5" id="KW-0479">Metal-binding</keyword>
<evidence type="ECO:0000256" key="4">
    <source>
        <dbReference type="ARBA" id="ARBA00022525"/>
    </source>
</evidence>
<dbReference type="InterPro" id="IPR004843">
    <property type="entry name" value="Calcineurin-like_PHP"/>
</dbReference>
<protein>
    <recommendedName>
        <fullName evidence="13">Saposin B-type domain-containing protein</fullName>
    </recommendedName>
</protein>
<evidence type="ECO:0000256" key="8">
    <source>
        <dbReference type="ARBA" id="ARBA00022833"/>
    </source>
</evidence>
<feature type="chain" id="PRO_5040515925" description="Saposin B-type domain-containing protein" evidence="12">
    <location>
        <begin position="27"/>
        <end position="1252"/>
    </location>
</feature>
<keyword evidence="8" id="KW-0862">Zinc</keyword>
<dbReference type="AlphaFoldDB" id="A0A9P8A9P5"/>
<dbReference type="PANTHER" id="PTHR10340">
    <property type="entry name" value="SPHINGOMYELIN PHOSPHODIESTERASE"/>
    <property type="match status" value="1"/>
</dbReference>
<dbReference type="SUPFAM" id="SSF56300">
    <property type="entry name" value="Metallo-dependent phosphatases"/>
    <property type="match status" value="2"/>
</dbReference>
<dbReference type="GO" id="GO:0016020">
    <property type="term" value="C:membrane"/>
    <property type="evidence" value="ECO:0007669"/>
    <property type="project" value="GOC"/>
</dbReference>
<feature type="domain" description="Saposin B-type" evidence="13">
    <location>
        <begin position="681"/>
        <end position="765"/>
    </location>
</feature>
<dbReference type="PANTHER" id="PTHR10340:SF34">
    <property type="entry name" value="SPHINGOMYELIN PHOSPHODIESTERASE"/>
    <property type="match status" value="1"/>
</dbReference>
<keyword evidence="4" id="KW-0964">Secreted</keyword>
<dbReference type="CDD" id="cd00842">
    <property type="entry name" value="MPP_ASMase"/>
    <property type="match status" value="2"/>
</dbReference>
<dbReference type="SUPFAM" id="SSF47862">
    <property type="entry name" value="Saposin"/>
    <property type="match status" value="1"/>
</dbReference>
<dbReference type="GO" id="GO:0016798">
    <property type="term" value="F:hydrolase activity, acting on glycosyl bonds"/>
    <property type="evidence" value="ECO:0007669"/>
    <property type="project" value="UniProtKB-KW"/>
</dbReference>
<evidence type="ECO:0000259" key="13">
    <source>
        <dbReference type="PROSITE" id="PS50015"/>
    </source>
</evidence>
<dbReference type="InterPro" id="IPR008139">
    <property type="entry name" value="SaposinB_dom"/>
</dbReference>
<dbReference type="InterPro" id="IPR011001">
    <property type="entry name" value="Saposin-like"/>
</dbReference>
<evidence type="ECO:0000313" key="14">
    <source>
        <dbReference type="EMBL" id="KAG9326868.1"/>
    </source>
</evidence>
<dbReference type="InterPro" id="IPR041805">
    <property type="entry name" value="ASMase/PPN1_MPP"/>
</dbReference>
<evidence type="ECO:0000256" key="2">
    <source>
        <dbReference type="ARBA" id="ARBA00004613"/>
    </source>
</evidence>
<gene>
    <name evidence="14" type="ORF">KVV02_001392</name>
</gene>
<dbReference type="GO" id="GO:0008081">
    <property type="term" value="F:phosphoric diester hydrolase activity"/>
    <property type="evidence" value="ECO:0007669"/>
    <property type="project" value="TreeGrafter"/>
</dbReference>
<organism evidence="14 15">
    <name type="scientific">Mortierella alpina</name>
    <name type="common">Oleaginous fungus</name>
    <name type="synonym">Mortierella renispora</name>
    <dbReference type="NCBI Taxonomy" id="64518"/>
    <lineage>
        <taxon>Eukaryota</taxon>
        <taxon>Fungi</taxon>
        <taxon>Fungi incertae sedis</taxon>
        <taxon>Mucoromycota</taxon>
        <taxon>Mortierellomycotina</taxon>
        <taxon>Mortierellomycetes</taxon>
        <taxon>Mortierellales</taxon>
        <taxon>Mortierellaceae</taxon>
        <taxon>Mortierella</taxon>
    </lineage>
</organism>
<keyword evidence="7" id="KW-0378">Hydrolase</keyword>
<dbReference type="SMART" id="SM00741">
    <property type="entry name" value="SapB"/>
    <property type="match status" value="2"/>
</dbReference>
<dbReference type="PROSITE" id="PS50015">
    <property type="entry name" value="SAP_B"/>
    <property type="match status" value="2"/>
</dbReference>
<dbReference type="GO" id="GO:0046872">
    <property type="term" value="F:metal ion binding"/>
    <property type="evidence" value="ECO:0007669"/>
    <property type="project" value="UniProtKB-KW"/>
</dbReference>
<evidence type="ECO:0000313" key="15">
    <source>
        <dbReference type="Proteomes" id="UP000717515"/>
    </source>
</evidence>
<dbReference type="Gene3D" id="3.60.21.10">
    <property type="match status" value="2"/>
</dbReference>
<keyword evidence="10" id="KW-0325">Glycoprotein</keyword>
<keyword evidence="9" id="KW-1015">Disulfide bond</keyword>
<dbReference type="Pfam" id="PF19272">
    <property type="entry name" value="ASMase_C"/>
    <property type="match status" value="1"/>
</dbReference>
<evidence type="ECO:0000256" key="5">
    <source>
        <dbReference type="ARBA" id="ARBA00022723"/>
    </source>
</evidence>
<dbReference type="GO" id="GO:0046513">
    <property type="term" value="P:ceramide biosynthetic process"/>
    <property type="evidence" value="ECO:0007669"/>
    <property type="project" value="UniProtKB-ARBA"/>
</dbReference>
<evidence type="ECO:0000256" key="3">
    <source>
        <dbReference type="ARBA" id="ARBA00008234"/>
    </source>
</evidence>
<comment type="caution">
    <text evidence="14">The sequence shown here is derived from an EMBL/GenBank/DDBJ whole genome shotgun (WGS) entry which is preliminary data.</text>
</comment>
<comment type="cofactor">
    <cofactor evidence="1">
        <name>Zn(2+)</name>
        <dbReference type="ChEBI" id="CHEBI:29105"/>
    </cofactor>
</comment>
<evidence type="ECO:0000256" key="1">
    <source>
        <dbReference type="ARBA" id="ARBA00001947"/>
    </source>
</evidence>